<dbReference type="OrthoDB" id="129121at2759"/>
<dbReference type="PANTHER" id="PTHR34737">
    <property type="entry name" value="EF-HAND DOMAIN-CONTAINING PROTEIN"/>
    <property type="match status" value="1"/>
</dbReference>
<evidence type="ECO:0000259" key="2">
    <source>
        <dbReference type="Pfam" id="PF24784"/>
    </source>
</evidence>
<name>A0A2C9JWA8_BIOGL</name>
<feature type="domain" description="Temptin Cys/Cys disulfide" evidence="2">
    <location>
        <begin position="17"/>
        <end position="113"/>
    </location>
</feature>
<dbReference type="InterPro" id="IPR055313">
    <property type="entry name" value="Temptin-like"/>
</dbReference>
<dbReference type="Pfam" id="PF24784">
    <property type="entry name" value="Temptin_C"/>
    <property type="match status" value="1"/>
</dbReference>
<dbReference type="AlphaFoldDB" id="A0A2C9JWA8"/>
<feature type="chain" id="PRO_5012406463" description="Temptin Cys/Cys disulfide domain-containing protein" evidence="1">
    <location>
        <begin position="19"/>
        <end position="131"/>
    </location>
</feature>
<reference evidence="3" key="1">
    <citation type="submission" date="2020-05" db="UniProtKB">
        <authorList>
            <consortium name="EnsemblMetazoa"/>
        </authorList>
    </citation>
    <scope>IDENTIFICATION</scope>
    <source>
        <strain evidence="3">BB02</strain>
    </source>
</reference>
<dbReference type="InterPro" id="IPR057626">
    <property type="entry name" value="S-S_Temptin"/>
</dbReference>
<dbReference type="PANTHER" id="PTHR34737:SF2">
    <property type="entry name" value="EF-HAND DOMAIN-CONTAINING PROTEIN"/>
    <property type="match status" value="1"/>
</dbReference>
<organism evidence="3 4">
    <name type="scientific">Biomphalaria glabrata</name>
    <name type="common">Bloodfluke planorb</name>
    <name type="synonym">Freshwater snail</name>
    <dbReference type="NCBI Taxonomy" id="6526"/>
    <lineage>
        <taxon>Eukaryota</taxon>
        <taxon>Metazoa</taxon>
        <taxon>Spiralia</taxon>
        <taxon>Lophotrochozoa</taxon>
        <taxon>Mollusca</taxon>
        <taxon>Gastropoda</taxon>
        <taxon>Heterobranchia</taxon>
        <taxon>Euthyneura</taxon>
        <taxon>Panpulmonata</taxon>
        <taxon>Hygrophila</taxon>
        <taxon>Lymnaeoidea</taxon>
        <taxon>Planorbidae</taxon>
        <taxon>Biomphalaria</taxon>
    </lineage>
</organism>
<accession>A0A2C9JWA8</accession>
<gene>
    <name evidence="3" type="primary">106070586</name>
</gene>
<keyword evidence="1" id="KW-0732">Signal</keyword>
<dbReference type="STRING" id="6526.A0A2C9JWA8"/>
<dbReference type="EnsemblMetazoa" id="BGLB009017-RB">
    <property type="protein sequence ID" value="BGLB009017-PB"/>
    <property type="gene ID" value="BGLB009017"/>
</dbReference>
<dbReference type="VEuPathDB" id="VectorBase:BGLB009017"/>
<dbReference type="VEuPathDB" id="VectorBase:BGLAX_050797"/>
<evidence type="ECO:0000313" key="3">
    <source>
        <dbReference type="EnsemblMetazoa" id="BGLB009017-PB"/>
    </source>
</evidence>
<dbReference type="Proteomes" id="UP000076420">
    <property type="component" value="Unassembled WGS sequence"/>
</dbReference>
<dbReference type="RefSeq" id="XP_013085977.2">
    <property type="nucleotide sequence ID" value="XM_013230523.2"/>
</dbReference>
<sequence>MFTKLVIIALAGLTAVLGFSTFRSRIPNGDRVPSPCPAGGIWGGVGHFNSSGGGPLNPFGEDFEAALFQWTVALCKLDSDKDGKTNGEELGDPNCVFTATGTATLGNPTGQPGICEPLNSAACKDQTVVCV</sequence>
<dbReference type="KEGG" id="bgt:106070586"/>
<evidence type="ECO:0000256" key="1">
    <source>
        <dbReference type="SAM" id="SignalP"/>
    </source>
</evidence>
<proteinExistence type="predicted"/>
<protein>
    <recommendedName>
        <fullName evidence="2">Temptin Cys/Cys disulfide domain-containing protein</fullName>
    </recommendedName>
</protein>
<evidence type="ECO:0000313" key="4">
    <source>
        <dbReference type="Proteomes" id="UP000076420"/>
    </source>
</evidence>
<feature type="signal peptide" evidence="1">
    <location>
        <begin position="1"/>
        <end position="18"/>
    </location>
</feature>